<dbReference type="Proteomes" id="UP000322726">
    <property type="component" value="Chromosome"/>
</dbReference>
<evidence type="ECO:0000313" key="1">
    <source>
        <dbReference type="EMBL" id="QEP34737.1"/>
    </source>
</evidence>
<dbReference type="KEGG" id="apai:APAC_1641"/>
<organism evidence="1 2">
    <name type="scientific">Malaciobacter pacificus</name>
    <dbReference type="NCBI Taxonomy" id="1080223"/>
    <lineage>
        <taxon>Bacteria</taxon>
        <taxon>Pseudomonadati</taxon>
        <taxon>Campylobacterota</taxon>
        <taxon>Epsilonproteobacteria</taxon>
        <taxon>Campylobacterales</taxon>
        <taxon>Arcobacteraceae</taxon>
        <taxon>Malaciobacter</taxon>
    </lineage>
</organism>
<reference evidence="1 2" key="2">
    <citation type="submission" date="2019-09" db="EMBL/GenBank/DDBJ databases">
        <title>Complete genome sequencing of four Arcobacter species reveals a diverse suite of mobile elements.</title>
        <authorList>
            <person name="Miller W.G."/>
            <person name="Yee E."/>
            <person name="Bono J.L."/>
        </authorList>
    </citation>
    <scope>NUCLEOTIDE SEQUENCE [LARGE SCALE GENOMIC DNA]</scope>
    <source>
        <strain evidence="1 2">LMG 26638</strain>
    </source>
</reference>
<name>A0A5C2H717_9BACT</name>
<gene>
    <name evidence="1" type="ORF">APAC_1641</name>
</gene>
<dbReference type="AlphaFoldDB" id="A0A5C2H717"/>
<reference evidence="1 2" key="3">
    <citation type="submission" date="2019-09" db="EMBL/GenBank/DDBJ databases">
        <title>Taxonomic note: a critical rebuttal of the proposed division of the genus Arcobacter into six genera, emended descriptions of Arcobacter anaerophilus and the genus Arcobacter, and an assessment of genus-level boundaries for Epsilonproteobacteria using in silico genomic comparator tools.</title>
        <authorList>
            <person name="On S.L.W."/>
            <person name="Miller W.G."/>
            <person name="Biggs P."/>
            <person name="Cornelius A."/>
            <person name="Vandamme P."/>
        </authorList>
    </citation>
    <scope>NUCLEOTIDE SEQUENCE [LARGE SCALE GENOMIC DNA]</scope>
    <source>
        <strain evidence="1 2">LMG 26638</strain>
    </source>
</reference>
<reference evidence="2" key="1">
    <citation type="submission" date="2019-09" db="EMBL/GenBank/DDBJ databases">
        <title>Complete genome sequencing of four Arcobacter species reveals a diverse suite of mobile elements.</title>
        <authorList>
            <person name="On S.L.W."/>
            <person name="Miller W.G."/>
            <person name="Biggs P."/>
            <person name="Cornelius A."/>
            <person name="Vandamme P."/>
        </authorList>
    </citation>
    <scope>NUCLEOTIDE SEQUENCE [LARGE SCALE GENOMIC DNA]</scope>
    <source>
        <strain evidence="2">LMG 26638</strain>
    </source>
</reference>
<dbReference type="EMBL" id="CP035928">
    <property type="protein sequence ID" value="QEP34737.1"/>
    <property type="molecule type" value="Genomic_DNA"/>
</dbReference>
<keyword evidence="2" id="KW-1185">Reference proteome</keyword>
<sequence length="56" mass="6329">MSIIKKQIKDATITSKLTSKQKSKIETLAKKHNITTSNLVLQLVEDGYKNITKKDL</sequence>
<proteinExistence type="predicted"/>
<dbReference type="RefSeq" id="WP_170170141.1">
    <property type="nucleotide sequence ID" value="NZ_BMEF01000035.1"/>
</dbReference>
<protein>
    <submittedName>
        <fullName evidence="1">Uncharacterized protein</fullName>
    </submittedName>
</protein>
<accession>A0A5C2H717</accession>
<evidence type="ECO:0000313" key="2">
    <source>
        <dbReference type="Proteomes" id="UP000322726"/>
    </source>
</evidence>